<gene>
    <name evidence="2" type="ORF">O3G_MSEX013793</name>
</gene>
<protein>
    <submittedName>
        <fullName evidence="2">Uncharacterized protein</fullName>
    </submittedName>
</protein>
<dbReference type="Proteomes" id="UP000791440">
    <property type="component" value="Unassembled WGS sequence"/>
</dbReference>
<feature type="coiled-coil region" evidence="1">
    <location>
        <begin position="203"/>
        <end position="251"/>
    </location>
</feature>
<sequence length="316" mass="36495">MICADKDCESTCNHTITNVNEVKRDKMKEALNAIAQEILLFQNPNNTVSNANIIDDEDIINKLIKSKSSLAFKRKMIKKLKEKVKTACTVAQAAISAGENESTSLNGHLHLARNEYADLYQKYRQTSQIIQTTTRDNKALREELDNLFDFIKLGYNELQKINNKCLPDISVTQQLKQIIICCGQYYADYNNEREINLQLSQKNRFLNNKINILNNSLEAVTEDLKNLRCQNARLQKENNSHRERNENYKAKYVVPISLACHKKYQKNFHMSSKIKFIRKSPDLDVTVHLSIIKKLLRDQDNLLRSLTSLSKEIISD</sequence>
<evidence type="ECO:0000313" key="2">
    <source>
        <dbReference type="EMBL" id="KAG6463295.1"/>
    </source>
</evidence>
<accession>A0A922CXI3</accession>
<dbReference type="EMBL" id="JH668966">
    <property type="protein sequence ID" value="KAG6463295.1"/>
    <property type="molecule type" value="Genomic_DNA"/>
</dbReference>
<name>A0A922CXI3_MANSE</name>
<organism evidence="2 3">
    <name type="scientific">Manduca sexta</name>
    <name type="common">Tobacco hawkmoth</name>
    <name type="synonym">Tobacco hornworm</name>
    <dbReference type="NCBI Taxonomy" id="7130"/>
    <lineage>
        <taxon>Eukaryota</taxon>
        <taxon>Metazoa</taxon>
        <taxon>Ecdysozoa</taxon>
        <taxon>Arthropoda</taxon>
        <taxon>Hexapoda</taxon>
        <taxon>Insecta</taxon>
        <taxon>Pterygota</taxon>
        <taxon>Neoptera</taxon>
        <taxon>Endopterygota</taxon>
        <taxon>Lepidoptera</taxon>
        <taxon>Glossata</taxon>
        <taxon>Ditrysia</taxon>
        <taxon>Bombycoidea</taxon>
        <taxon>Sphingidae</taxon>
        <taxon>Sphinginae</taxon>
        <taxon>Sphingini</taxon>
        <taxon>Manduca</taxon>
    </lineage>
</organism>
<comment type="caution">
    <text evidence="2">The sequence shown here is derived from an EMBL/GenBank/DDBJ whole genome shotgun (WGS) entry which is preliminary data.</text>
</comment>
<proteinExistence type="predicted"/>
<evidence type="ECO:0000256" key="1">
    <source>
        <dbReference type="SAM" id="Coils"/>
    </source>
</evidence>
<evidence type="ECO:0000313" key="3">
    <source>
        <dbReference type="Proteomes" id="UP000791440"/>
    </source>
</evidence>
<reference evidence="2" key="1">
    <citation type="journal article" date="2016" name="Insect Biochem. Mol. Biol.">
        <title>Multifaceted biological insights from a draft genome sequence of the tobacco hornworm moth, Manduca sexta.</title>
        <authorList>
            <person name="Kanost M.R."/>
            <person name="Arrese E.L."/>
            <person name="Cao X."/>
            <person name="Chen Y.R."/>
            <person name="Chellapilla S."/>
            <person name="Goldsmith M.R."/>
            <person name="Grosse-Wilde E."/>
            <person name="Heckel D.G."/>
            <person name="Herndon N."/>
            <person name="Jiang H."/>
            <person name="Papanicolaou A."/>
            <person name="Qu J."/>
            <person name="Soulages J.L."/>
            <person name="Vogel H."/>
            <person name="Walters J."/>
            <person name="Waterhouse R.M."/>
            <person name="Ahn S.J."/>
            <person name="Almeida F.C."/>
            <person name="An C."/>
            <person name="Aqrawi P."/>
            <person name="Bretschneider A."/>
            <person name="Bryant W.B."/>
            <person name="Bucks S."/>
            <person name="Chao H."/>
            <person name="Chevignon G."/>
            <person name="Christen J.M."/>
            <person name="Clarke D.F."/>
            <person name="Dittmer N.T."/>
            <person name="Ferguson L.C.F."/>
            <person name="Garavelou S."/>
            <person name="Gordon K.H.J."/>
            <person name="Gunaratna R.T."/>
            <person name="Han Y."/>
            <person name="Hauser F."/>
            <person name="He Y."/>
            <person name="Heidel-Fischer H."/>
            <person name="Hirsh A."/>
            <person name="Hu Y."/>
            <person name="Jiang H."/>
            <person name="Kalra D."/>
            <person name="Klinner C."/>
            <person name="Konig C."/>
            <person name="Kovar C."/>
            <person name="Kroll A.R."/>
            <person name="Kuwar S.S."/>
            <person name="Lee S.L."/>
            <person name="Lehman R."/>
            <person name="Li K."/>
            <person name="Li Z."/>
            <person name="Liang H."/>
            <person name="Lovelace S."/>
            <person name="Lu Z."/>
            <person name="Mansfield J.H."/>
            <person name="McCulloch K.J."/>
            <person name="Mathew T."/>
            <person name="Morton B."/>
            <person name="Muzny D.M."/>
            <person name="Neunemann D."/>
            <person name="Ongeri F."/>
            <person name="Pauchet Y."/>
            <person name="Pu L.L."/>
            <person name="Pyrousis I."/>
            <person name="Rao X.J."/>
            <person name="Redding A."/>
            <person name="Roesel C."/>
            <person name="Sanchez-Gracia A."/>
            <person name="Schaack S."/>
            <person name="Shukla A."/>
            <person name="Tetreau G."/>
            <person name="Wang Y."/>
            <person name="Xiong G.H."/>
            <person name="Traut W."/>
            <person name="Walsh T.K."/>
            <person name="Worley K.C."/>
            <person name="Wu D."/>
            <person name="Wu W."/>
            <person name="Wu Y.Q."/>
            <person name="Zhang X."/>
            <person name="Zou Z."/>
            <person name="Zucker H."/>
            <person name="Briscoe A.D."/>
            <person name="Burmester T."/>
            <person name="Clem R.J."/>
            <person name="Feyereisen R."/>
            <person name="Grimmelikhuijzen C.J.P."/>
            <person name="Hamodrakas S.J."/>
            <person name="Hansson B.S."/>
            <person name="Huguet E."/>
            <person name="Jermiin L.S."/>
            <person name="Lan Q."/>
            <person name="Lehman H.K."/>
            <person name="Lorenzen M."/>
            <person name="Merzendorfer H."/>
            <person name="Michalopoulos I."/>
            <person name="Morton D.B."/>
            <person name="Muthukrishnan S."/>
            <person name="Oakeshott J.G."/>
            <person name="Palmer W."/>
            <person name="Park Y."/>
            <person name="Passarelli A.L."/>
            <person name="Rozas J."/>
            <person name="Schwartz L.M."/>
            <person name="Smith W."/>
            <person name="Southgate A."/>
            <person name="Vilcinskas A."/>
            <person name="Vogt R."/>
            <person name="Wang P."/>
            <person name="Werren J."/>
            <person name="Yu X.Q."/>
            <person name="Zhou J.J."/>
            <person name="Brown S.J."/>
            <person name="Scherer S.E."/>
            <person name="Richards S."/>
            <person name="Blissard G.W."/>
        </authorList>
    </citation>
    <scope>NUCLEOTIDE SEQUENCE</scope>
</reference>
<keyword evidence="1" id="KW-0175">Coiled coil</keyword>
<dbReference type="OrthoDB" id="7419727at2759"/>
<dbReference type="AlphaFoldDB" id="A0A922CXI3"/>
<keyword evidence="3" id="KW-1185">Reference proteome</keyword>
<reference evidence="2" key="2">
    <citation type="submission" date="2020-12" db="EMBL/GenBank/DDBJ databases">
        <authorList>
            <person name="Kanost M."/>
        </authorList>
    </citation>
    <scope>NUCLEOTIDE SEQUENCE</scope>
</reference>